<name>A0ABS4ADB5_9PROT</name>
<keyword evidence="3 6" id="KW-1133">Transmembrane helix</keyword>
<dbReference type="RefSeq" id="WP_209378464.1">
    <property type="nucleotide sequence ID" value="NZ_JAGIZB010000004.1"/>
</dbReference>
<organism evidence="7 8">
    <name type="scientific">Pararoseomonas baculiformis</name>
    <dbReference type="NCBI Taxonomy" id="2820812"/>
    <lineage>
        <taxon>Bacteria</taxon>
        <taxon>Pseudomonadati</taxon>
        <taxon>Pseudomonadota</taxon>
        <taxon>Alphaproteobacteria</taxon>
        <taxon>Acetobacterales</taxon>
        <taxon>Acetobacteraceae</taxon>
        <taxon>Pararoseomonas</taxon>
    </lineage>
</organism>
<dbReference type="Proteomes" id="UP000681594">
    <property type="component" value="Unassembled WGS sequence"/>
</dbReference>
<dbReference type="Pfam" id="PF02674">
    <property type="entry name" value="Colicin_V"/>
    <property type="match status" value="1"/>
</dbReference>
<comment type="subcellular location">
    <subcellularLocation>
        <location evidence="1">Membrane</location>
        <topology evidence="1">Multi-pass membrane protein</topology>
    </subcellularLocation>
</comment>
<sequence length="192" mass="20510">MTWVDAVFLAVVAVSGAIGYLRGLVREVLGVGAWVGALLFAFYMLNGTRGLFVGLFPAEWTASAPWIADVAALAAVFVVTLIILKIIIALIARTVRNSVLGGVDRALGVVFGLGRGVIVILVAYIAAGAFVPNMELWPTPVRDARFMPLIADGAAWLNAQLPPEYRPRLPDPPSGRAPTAEELLRPPARNRI</sequence>
<keyword evidence="4 6" id="KW-0472">Membrane</keyword>
<protein>
    <submittedName>
        <fullName evidence="7">CvpA family protein</fullName>
    </submittedName>
</protein>
<evidence type="ECO:0000313" key="7">
    <source>
        <dbReference type="EMBL" id="MBP0444234.1"/>
    </source>
</evidence>
<feature type="transmembrane region" description="Helical" evidence="6">
    <location>
        <begin position="6"/>
        <end position="21"/>
    </location>
</feature>
<evidence type="ECO:0000256" key="6">
    <source>
        <dbReference type="SAM" id="Phobius"/>
    </source>
</evidence>
<feature type="transmembrane region" description="Helical" evidence="6">
    <location>
        <begin position="28"/>
        <end position="46"/>
    </location>
</feature>
<keyword evidence="2 6" id="KW-0812">Transmembrane</keyword>
<dbReference type="EMBL" id="JAGIZB010000004">
    <property type="protein sequence ID" value="MBP0444234.1"/>
    <property type="molecule type" value="Genomic_DNA"/>
</dbReference>
<dbReference type="PANTHER" id="PTHR36926:SF1">
    <property type="entry name" value="COLICIN V PRODUCTION PROTEIN"/>
    <property type="match status" value="1"/>
</dbReference>
<feature type="region of interest" description="Disordered" evidence="5">
    <location>
        <begin position="167"/>
        <end position="192"/>
    </location>
</feature>
<dbReference type="InterPro" id="IPR052719">
    <property type="entry name" value="CvpA-like"/>
</dbReference>
<evidence type="ECO:0000256" key="2">
    <source>
        <dbReference type="ARBA" id="ARBA00022692"/>
    </source>
</evidence>
<dbReference type="PANTHER" id="PTHR36926">
    <property type="entry name" value="COLICIN V PRODUCTION PROTEIN"/>
    <property type="match status" value="1"/>
</dbReference>
<keyword evidence="8" id="KW-1185">Reference proteome</keyword>
<evidence type="ECO:0000256" key="3">
    <source>
        <dbReference type="ARBA" id="ARBA00022989"/>
    </source>
</evidence>
<dbReference type="InterPro" id="IPR003825">
    <property type="entry name" value="Colicin-V_CvpA"/>
</dbReference>
<feature type="transmembrane region" description="Helical" evidence="6">
    <location>
        <begin position="66"/>
        <end position="95"/>
    </location>
</feature>
<evidence type="ECO:0000313" key="8">
    <source>
        <dbReference type="Proteomes" id="UP000681594"/>
    </source>
</evidence>
<feature type="transmembrane region" description="Helical" evidence="6">
    <location>
        <begin position="107"/>
        <end position="131"/>
    </location>
</feature>
<accession>A0ABS4ADB5</accession>
<comment type="caution">
    <text evidence="7">The sequence shown here is derived from an EMBL/GenBank/DDBJ whole genome shotgun (WGS) entry which is preliminary data.</text>
</comment>
<reference evidence="7 8" key="1">
    <citation type="submission" date="2021-03" db="EMBL/GenBank/DDBJ databases">
        <authorList>
            <person name="So Y."/>
        </authorList>
    </citation>
    <scope>NUCLEOTIDE SEQUENCE [LARGE SCALE GENOMIC DNA]</scope>
    <source>
        <strain evidence="7 8">SSH11</strain>
    </source>
</reference>
<gene>
    <name evidence="7" type="ORF">J8J14_05530</name>
</gene>
<proteinExistence type="predicted"/>
<evidence type="ECO:0000256" key="5">
    <source>
        <dbReference type="SAM" id="MobiDB-lite"/>
    </source>
</evidence>
<evidence type="ECO:0000256" key="1">
    <source>
        <dbReference type="ARBA" id="ARBA00004141"/>
    </source>
</evidence>
<evidence type="ECO:0000256" key="4">
    <source>
        <dbReference type="ARBA" id="ARBA00023136"/>
    </source>
</evidence>